<dbReference type="AlphaFoldDB" id="A0A5C3M9D7"/>
<proteinExistence type="predicted"/>
<keyword evidence="1" id="KW-1133">Transmembrane helix</keyword>
<evidence type="ECO:0000313" key="3">
    <source>
        <dbReference type="Proteomes" id="UP000308652"/>
    </source>
</evidence>
<dbReference type="Proteomes" id="UP000308652">
    <property type="component" value="Unassembled WGS sequence"/>
</dbReference>
<evidence type="ECO:0000313" key="2">
    <source>
        <dbReference type="EMBL" id="TFK37761.1"/>
    </source>
</evidence>
<reference evidence="2 3" key="1">
    <citation type="journal article" date="2019" name="Nat. Ecol. Evol.">
        <title>Megaphylogeny resolves global patterns of mushroom evolution.</title>
        <authorList>
            <person name="Varga T."/>
            <person name="Krizsan K."/>
            <person name="Foldi C."/>
            <person name="Dima B."/>
            <person name="Sanchez-Garcia M."/>
            <person name="Sanchez-Ramirez S."/>
            <person name="Szollosi G.J."/>
            <person name="Szarkandi J.G."/>
            <person name="Papp V."/>
            <person name="Albert L."/>
            <person name="Andreopoulos W."/>
            <person name="Angelini C."/>
            <person name="Antonin V."/>
            <person name="Barry K.W."/>
            <person name="Bougher N.L."/>
            <person name="Buchanan P."/>
            <person name="Buyck B."/>
            <person name="Bense V."/>
            <person name="Catcheside P."/>
            <person name="Chovatia M."/>
            <person name="Cooper J."/>
            <person name="Damon W."/>
            <person name="Desjardin D."/>
            <person name="Finy P."/>
            <person name="Geml J."/>
            <person name="Haridas S."/>
            <person name="Hughes K."/>
            <person name="Justo A."/>
            <person name="Karasinski D."/>
            <person name="Kautmanova I."/>
            <person name="Kiss B."/>
            <person name="Kocsube S."/>
            <person name="Kotiranta H."/>
            <person name="LaButti K.M."/>
            <person name="Lechner B.E."/>
            <person name="Liimatainen K."/>
            <person name="Lipzen A."/>
            <person name="Lukacs Z."/>
            <person name="Mihaltcheva S."/>
            <person name="Morgado L.N."/>
            <person name="Niskanen T."/>
            <person name="Noordeloos M.E."/>
            <person name="Ohm R.A."/>
            <person name="Ortiz-Santana B."/>
            <person name="Ovrebo C."/>
            <person name="Racz N."/>
            <person name="Riley R."/>
            <person name="Savchenko A."/>
            <person name="Shiryaev A."/>
            <person name="Soop K."/>
            <person name="Spirin V."/>
            <person name="Szebenyi C."/>
            <person name="Tomsovsky M."/>
            <person name="Tulloss R.E."/>
            <person name="Uehling J."/>
            <person name="Grigoriev I.V."/>
            <person name="Vagvolgyi C."/>
            <person name="Papp T."/>
            <person name="Martin F.M."/>
            <person name="Miettinen O."/>
            <person name="Hibbett D.S."/>
            <person name="Nagy L.G."/>
        </authorList>
    </citation>
    <scope>NUCLEOTIDE SEQUENCE [LARGE SCALE GENOMIC DNA]</scope>
    <source>
        <strain evidence="2 3">CBS 166.37</strain>
    </source>
</reference>
<name>A0A5C3M9D7_9AGAR</name>
<keyword evidence="1" id="KW-0812">Transmembrane</keyword>
<feature type="transmembrane region" description="Helical" evidence="1">
    <location>
        <begin position="23"/>
        <end position="46"/>
    </location>
</feature>
<keyword evidence="1" id="KW-0472">Membrane</keyword>
<evidence type="ECO:0000256" key="1">
    <source>
        <dbReference type="SAM" id="Phobius"/>
    </source>
</evidence>
<gene>
    <name evidence="2" type="ORF">BDQ12DRAFT_666682</name>
</gene>
<keyword evidence="3" id="KW-1185">Reference proteome</keyword>
<protein>
    <submittedName>
        <fullName evidence="2">Uncharacterized protein</fullName>
    </submittedName>
</protein>
<dbReference type="OrthoDB" id="3012658at2759"/>
<organism evidence="2 3">
    <name type="scientific">Crucibulum laeve</name>
    <dbReference type="NCBI Taxonomy" id="68775"/>
    <lineage>
        <taxon>Eukaryota</taxon>
        <taxon>Fungi</taxon>
        <taxon>Dikarya</taxon>
        <taxon>Basidiomycota</taxon>
        <taxon>Agaricomycotina</taxon>
        <taxon>Agaricomycetes</taxon>
        <taxon>Agaricomycetidae</taxon>
        <taxon>Agaricales</taxon>
        <taxon>Agaricineae</taxon>
        <taxon>Nidulariaceae</taxon>
        <taxon>Crucibulum</taxon>
    </lineage>
</organism>
<accession>A0A5C3M9D7</accession>
<dbReference type="EMBL" id="ML213606">
    <property type="protein sequence ID" value="TFK37761.1"/>
    <property type="molecule type" value="Genomic_DNA"/>
</dbReference>
<sequence>MPALEPRANSSNAGPSGLSTVDILIILSFAQGLVTIFASLIIVFLASTQQTRANRTHMNDISYNASKKALGTIISMMDLSQEKFDERKAEFENTVKKIHALGNGVHAIRRQSWFRQWRNSERNAEELARIRKEFDDILLTLRLVRIVFLILTEKNH</sequence>